<evidence type="ECO:0000256" key="3">
    <source>
        <dbReference type="ARBA" id="ARBA00023274"/>
    </source>
</evidence>
<dbReference type="AlphaFoldDB" id="A0A2R6S421"/>
<dbReference type="PANTHER" id="PTHR10965">
    <property type="entry name" value="60S RIBOSOMAL PROTEIN L38"/>
    <property type="match status" value="1"/>
</dbReference>
<dbReference type="InterPro" id="IPR038464">
    <property type="entry name" value="Ribosomal_eL38_sf"/>
</dbReference>
<dbReference type="Pfam" id="PF01781">
    <property type="entry name" value="Ribosomal_L38e"/>
    <property type="match status" value="1"/>
</dbReference>
<dbReference type="GO" id="GO:0003735">
    <property type="term" value="F:structural constituent of ribosome"/>
    <property type="evidence" value="ECO:0007669"/>
    <property type="project" value="InterPro"/>
</dbReference>
<dbReference type="GO" id="GO:0022618">
    <property type="term" value="P:protein-RNA complex assembly"/>
    <property type="evidence" value="ECO:0007669"/>
    <property type="project" value="TreeGrafter"/>
</dbReference>
<comment type="caution">
    <text evidence="5">The sequence shown here is derived from an EMBL/GenBank/DDBJ whole genome shotgun (WGS) entry which is preliminary data.</text>
</comment>
<keyword evidence="2 4" id="KW-0689">Ribosomal protein</keyword>
<accession>A0A2R6S421</accession>
<proteinExistence type="inferred from homology"/>
<keyword evidence="6" id="KW-1185">Reference proteome</keyword>
<dbReference type="GO" id="GO:0022625">
    <property type="term" value="C:cytosolic large ribosomal subunit"/>
    <property type="evidence" value="ECO:0007669"/>
    <property type="project" value="TreeGrafter"/>
</dbReference>
<evidence type="ECO:0008006" key="7">
    <source>
        <dbReference type="Google" id="ProtNLM"/>
    </source>
</evidence>
<evidence type="ECO:0000313" key="6">
    <source>
        <dbReference type="Proteomes" id="UP000186601"/>
    </source>
</evidence>
<evidence type="ECO:0000256" key="1">
    <source>
        <dbReference type="ARBA" id="ARBA00007803"/>
    </source>
</evidence>
<dbReference type="Gene3D" id="3.30.720.90">
    <property type="match status" value="1"/>
</dbReference>
<protein>
    <recommendedName>
        <fullName evidence="7">60S ribosomal protein L38</fullName>
    </recommendedName>
</protein>
<dbReference type="PANTHER" id="PTHR10965:SF0">
    <property type="entry name" value="LARGE RIBOSOMAL SUBUNIT PROTEIN EL38"/>
    <property type="match status" value="1"/>
</dbReference>
<sequence>MAKVSTLDRLLNNRTQVSVPIMGAKYGGYAQRDAVTQRLKGFERTSPRSIRPLPGELDKVFVMFSSVRRRFPQELVNMVIDNLHDSKSDLSSCSLVARSWTPEAQLHLFRRVCVNAARTPFTEFLDFLSFTPRGSLVGRHIRCLTLIGCLVHGRAGSATLEMETLKEILRYLPALAYLCLDCLSIVRLNQDRIVQEDSSLKDNTLNWKAALPLRTLKHVNLDGLSYTPGDIPTLLEILALSGDLKELGLMSYIQFSSPRSPAIFVANTNTRETLARVKLERLRLRVGPSPAGGCSRYKLVLPCAMLQQTTLLSSLTYLEIGYVNATDGGEITTLLRHVGKSLLYLALDLRAYETSSNNDDSGLGLVSCTALKWLHIQAFFNLGETTRPILLERMLRELLSATPRATSMGLELVLHRNSLRWFGELDEVVCQYAPDRGLMSVKVFWQEPADDRSWKLAQQRGRELSKEEQSRPKEIRDIKQFIEVATRKDATEARIKKIAPRVAGGKTKTKFKIRCTRYLYTLSLDDPEKAEKLRQSLPPGASPALHSYLYDLIIPFPEFPGLRIIDVEKDAPKKK</sequence>
<comment type="similarity">
    <text evidence="1 4">Belongs to the eukaryotic ribosomal protein eL38 family.</text>
</comment>
<evidence type="ECO:0000256" key="4">
    <source>
        <dbReference type="RuleBase" id="RU003445"/>
    </source>
</evidence>
<evidence type="ECO:0000313" key="5">
    <source>
        <dbReference type="EMBL" id="PSS37012.1"/>
    </source>
</evidence>
<reference evidence="5 6" key="1">
    <citation type="submission" date="2018-02" db="EMBL/GenBank/DDBJ databases">
        <title>Genome sequence of the basidiomycete white-rot fungus Phlebia centrifuga.</title>
        <authorList>
            <person name="Granchi Z."/>
            <person name="Peng M."/>
            <person name="de Vries R.P."/>
            <person name="Hilden K."/>
            <person name="Makela M.R."/>
            <person name="Grigoriev I."/>
            <person name="Riley R."/>
        </authorList>
    </citation>
    <scope>NUCLEOTIDE SEQUENCE [LARGE SCALE GENOMIC DNA]</scope>
    <source>
        <strain evidence="5 6">FBCC195</strain>
    </source>
</reference>
<dbReference type="STRING" id="98765.A0A2R6S421"/>
<dbReference type="Proteomes" id="UP000186601">
    <property type="component" value="Unassembled WGS sequence"/>
</dbReference>
<dbReference type="OrthoDB" id="10250488at2759"/>
<dbReference type="InterPro" id="IPR002675">
    <property type="entry name" value="Ribosomal_eL38"/>
</dbReference>
<gene>
    <name evidence="5" type="ORF">PHLCEN_2v1154</name>
</gene>
<dbReference type="GO" id="GO:0006412">
    <property type="term" value="P:translation"/>
    <property type="evidence" value="ECO:0007669"/>
    <property type="project" value="InterPro"/>
</dbReference>
<keyword evidence="3 4" id="KW-0687">Ribonucleoprotein</keyword>
<dbReference type="EMBL" id="MLYV02000088">
    <property type="protein sequence ID" value="PSS37012.1"/>
    <property type="molecule type" value="Genomic_DNA"/>
</dbReference>
<name>A0A2R6S421_9APHY</name>
<organism evidence="5 6">
    <name type="scientific">Hermanssonia centrifuga</name>
    <dbReference type="NCBI Taxonomy" id="98765"/>
    <lineage>
        <taxon>Eukaryota</taxon>
        <taxon>Fungi</taxon>
        <taxon>Dikarya</taxon>
        <taxon>Basidiomycota</taxon>
        <taxon>Agaricomycotina</taxon>
        <taxon>Agaricomycetes</taxon>
        <taxon>Polyporales</taxon>
        <taxon>Meruliaceae</taxon>
        <taxon>Hermanssonia</taxon>
    </lineage>
</organism>
<evidence type="ECO:0000256" key="2">
    <source>
        <dbReference type="ARBA" id="ARBA00022980"/>
    </source>
</evidence>